<evidence type="ECO:0000313" key="2">
    <source>
        <dbReference type="Proteomes" id="UP000478052"/>
    </source>
</evidence>
<gene>
    <name evidence="1" type="ORF">FWK35_00034545</name>
</gene>
<reference evidence="1 2" key="1">
    <citation type="submission" date="2019-08" db="EMBL/GenBank/DDBJ databases">
        <title>Whole genome of Aphis craccivora.</title>
        <authorList>
            <person name="Voronova N.V."/>
            <person name="Shulinski R.S."/>
            <person name="Bandarenka Y.V."/>
            <person name="Zhorov D.G."/>
            <person name="Warner D."/>
        </authorList>
    </citation>
    <scope>NUCLEOTIDE SEQUENCE [LARGE SCALE GENOMIC DNA]</scope>
    <source>
        <strain evidence="1">180601</strain>
        <tissue evidence="1">Whole Body</tissue>
    </source>
</reference>
<keyword evidence="2" id="KW-1185">Reference proteome</keyword>
<evidence type="ECO:0000313" key="1">
    <source>
        <dbReference type="EMBL" id="KAF0692763.1"/>
    </source>
</evidence>
<name>A0A6G0VKC7_APHCR</name>
<sequence length="256" mass="29891">MAEIIYKHQLCQKLKIFDNRPFTYRDIENVEKLLNIQVKVVNVDKFCEIDYSGNENKIKIYLLKKNDHFHTIYSMPSFKECVYYCELCDTGYNNNKNKHVCKKGPGLKKEKIFCQECNRNCVDVECLRKHRNVCDKEYKCSGCNLIVQRNYHTHNSVCGYGKCHNCKQENIDLCVHECFMQRKIGKGGYCVEACVCNSKSSEKRKDCTFTTNYIFFDYKAQQNPGTHIPNMVIAHNFEGTKYVFSTDDAATANDKF</sequence>
<comment type="caution">
    <text evidence="1">The sequence shown here is derived from an EMBL/GenBank/DDBJ whole genome shotgun (WGS) entry which is preliminary data.</text>
</comment>
<organism evidence="1 2">
    <name type="scientific">Aphis craccivora</name>
    <name type="common">Cowpea aphid</name>
    <dbReference type="NCBI Taxonomy" id="307492"/>
    <lineage>
        <taxon>Eukaryota</taxon>
        <taxon>Metazoa</taxon>
        <taxon>Ecdysozoa</taxon>
        <taxon>Arthropoda</taxon>
        <taxon>Hexapoda</taxon>
        <taxon>Insecta</taxon>
        <taxon>Pterygota</taxon>
        <taxon>Neoptera</taxon>
        <taxon>Paraneoptera</taxon>
        <taxon>Hemiptera</taxon>
        <taxon>Sternorrhyncha</taxon>
        <taxon>Aphidomorpha</taxon>
        <taxon>Aphidoidea</taxon>
        <taxon>Aphididae</taxon>
        <taxon>Aphidini</taxon>
        <taxon>Aphis</taxon>
        <taxon>Aphis</taxon>
    </lineage>
</organism>
<dbReference type="EMBL" id="VUJU01015667">
    <property type="protein sequence ID" value="KAF0692763.1"/>
    <property type="molecule type" value="Genomic_DNA"/>
</dbReference>
<proteinExistence type="predicted"/>
<feature type="non-terminal residue" evidence="1">
    <location>
        <position position="256"/>
    </location>
</feature>
<dbReference type="AlphaFoldDB" id="A0A6G0VKC7"/>
<dbReference type="Proteomes" id="UP000478052">
    <property type="component" value="Unassembled WGS sequence"/>
</dbReference>
<protein>
    <submittedName>
        <fullName evidence="1">Uncharacterized protein</fullName>
    </submittedName>
</protein>
<dbReference type="OrthoDB" id="6625164at2759"/>
<accession>A0A6G0VKC7</accession>